<feature type="binding site" evidence="8">
    <location>
        <position position="77"/>
    </location>
    <ligand>
        <name>NADP(+)</name>
        <dbReference type="ChEBI" id="CHEBI:58349"/>
    </ligand>
</feature>
<dbReference type="Pfam" id="PF01488">
    <property type="entry name" value="Shikimate_DH"/>
    <property type="match status" value="1"/>
</dbReference>
<feature type="binding site" evidence="8">
    <location>
        <position position="241"/>
    </location>
    <ligand>
        <name>NADP(+)</name>
        <dbReference type="ChEBI" id="CHEBI:58349"/>
    </ligand>
</feature>
<accession>A0ABP3JLL2</accession>
<dbReference type="InterPro" id="IPR011342">
    <property type="entry name" value="Shikimate_DH"/>
</dbReference>
<feature type="binding site" evidence="8">
    <location>
        <begin position="129"/>
        <end position="133"/>
    </location>
    <ligand>
        <name>NADP(+)</name>
        <dbReference type="ChEBI" id="CHEBI:58349"/>
    </ligand>
</feature>
<dbReference type="RefSeq" id="WP_343782247.1">
    <property type="nucleotide sequence ID" value="NZ_BAAACZ010000009.1"/>
</dbReference>
<sequence>MYQLGLIGNPVSHSKSPDLHHNFLNRAGLKGSYELVHVEEDELQEKVEELVNQGFSGFNVTVPYKEKVLNLLDSLEESAELMGSVNTVKIENGKLVGYNTDGKGYVRSLIESYPDFLNQSKHKRVLLIGAGGAAKGIAHQLNQYLFHDLMVTNRSYDKAEALSHNFAQFRPMLLEDISVMKGQFDLIINTTTVGMYPSESEQIISLEGVGPSCIVSDIVYKPKWTALLKDAKYRGCQLLFGESMLYYQALNSFEIWTNRQLNFNLMN</sequence>
<feature type="active site" description="Proton acceptor" evidence="8">
    <location>
        <position position="65"/>
    </location>
</feature>
<dbReference type="CDD" id="cd01065">
    <property type="entry name" value="NAD_bind_Shikimate_DH"/>
    <property type="match status" value="1"/>
</dbReference>
<evidence type="ECO:0000256" key="1">
    <source>
        <dbReference type="ARBA" id="ARBA00004871"/>
    </source>
</evidence>
<feature type="binding site" evidence="8">
    <location>
        <position position="61"/>
    </location>
    <ligand>
        <name>shikimate</name>
        <dbReference type="ChEBI" id="CHEBI:36208"/>
    </ligand>
</feature>
<dbReference type="InterPro" id="IPR046346">
    <property type="entry name" value="Aminoacid_DH-like_N_sf"/>
</dbReference>
<feature type="domain" description="Shikimate dehydrogenase substrate binding N-terminal" evidence="10">
    <location>
        <begin position="6"/>
        <end position="88"/>
    </location>
</feature>
<comment type="caution">
    <text evidence="11">The sequence shown here is derived from an EMBL/GenBank/DDBJ whole genome shotgun (WGS) entry which is preliminary data.</text>
</comment>
<dbReference type="Pfam" id="PF08501">
    <property type="entry name" value="Shikimate_dh_N"/>
    <property type="match status" value="1"/>
</dbReference>
<feature type="domain" description="Quinate/shikimate 5-dehydrogenase/glutamyl-tRNA reductase" evidence="9">
    <location>
        <begin position="118"/>
        <end position="192"/>
    </location>
</feature>
<dbReference type="SUPFAM" id="SSF51735">
    <property type="entry name" value="NAD(P)-binding Rossmann-fold domains"/>
    <property type="match status" value="1"/>
</dbReference>
<feature type="binding site" evidence="8">
    <location>
        <position position="248"/>
    </location>
    <ligand>
        <name>shikimate</name>
        <dbReference type="ChEBI" id="CHEBI:36208"/>
    </ligand>
</feature>
<feature type="binding site" evidence="8">
    <location>
        <position position="101"/>
    </location>
    <ligand>
        <name>shikimate</name>
        <dbReference type="ChEBI" id="CHEBI:36208"/>
    </ligand>
</feature>
<evidence type="ECO:0000256" key="4">
    <source>
        <dbReference type="ARBA" id="ARBA00022857"/>
    </source>
</evidence>
<feature type="binding site" evidence="8">
    <location>
        <position position="220"/>
    </location>
    <ligand>
        <name>shikimate</name>
        <dbReference type="ChEBI" id="CHEBI:36208"/>
    </ligand>
</feature>
<gene>
    <name evidence="8 11" type="primary">aroE</name>
    <name evidence="11" type="ORF">GCM10008935_10360</name>
</gene>
<evidence type="ECO:0000256" key="7">
    <source>
        <dbReference type="ARBA" id="ARBA00049442"/>
    </source>
</evidence>
<feature type="binding site" evidence="8">
    <location>
        <begin position="14"/>
        <end position="16"/>
    </location>
    <ligand>
        <name>shikimate</name>
        <dbReference type="ChEBI" id="CHEBI:36208"/>
    </ligand>
</feature>
<evidence type="ECO:0000256" key="5">
    <source>
        <dbReference type="ARBA" id="ARBA00023002"/>
    </source>
</evidence>
<dbReference type="InterPro" id="IPR022893">
    <property type="entry name" value="Shikimate_DH_fam"/>
</dbReference>
<organism evidence="11 12">
    <name type="scientific">Alkalibacillus silvisoli</name>
    <dbReference type="NCBI Taxonomy" id="392823"/>
    <lineage>
        <taxon>Bacteria</taxon>
        <taxon>Bacillati</taxon>
        <taxon>Bacillota</taxon>
        <taxon>Bacilli</taxon>
        <taxon>Bacillales</taxon>
        <taxon>Bacillaceae</taxon>
        <taxon>Alkalibacillus</taxon>
    </lineage>
</organism>
<dbReference type="Gene3D" id="3.40.50.10860">
    <property type="entry name" value="Leucine Dehydrogenase, chain A, domain 1"/>
    <property type="match status" value="1"/>
</dbReference>
<keyword evidence="3 8" id="KW-0028">Amino-acid biosynthesis</keyword>
<name>A0ABP3JLL2_9BACI</name>
<keyword evidence="5 8" id="KW-0560">Oxidoreductase</keyword>
<dbReference type="Proteomes" id="UP001500740">
    <property type="component" value="Unassembled WGS sequence"/>
</dbReference>
<proteinExistence type="inferred from homology"/>
<evidence type="ECO:0000259" key="9">
    <source>
        <dbReference type="Pfam" id="PF01488"/>
    </source>
</evidence>
<dbReference type="InterPro" id="IPR006151">
    <property type="entry name" value="Shikm_DH/Glu-tRNA_Rdtase"/>
</dbReference>
<evidence type="ECO:0000259" key="10">
    <source>
        <dbReference type="Pfam" id="PF08501"/>
    </source>
</evidence>
<comment type="similarity">
    <text evidence="8">Belongs to the shikimate dehydrogenase family.</text>
</comment>
<dbReference type="HAMAP" id="MF_00222">
    <property type="entry name" value="Shikimate_DH_AroE"/>
    <property type="match status" value="1"/>
</dbReference>
<evidence type="ECO:0000256" key="3">
    <source>
        <dbReference type="ARBA" id="ARBA00022605"/>
    </source>
</evidence>
<comment type="catalytic activity">
    <reaction evidence="7 8">
        <text>shikimate + NADP(+) = 3-dehydroshikimate + NADPH + H(+)</text>
        <dbReference type="Rhea" id="RHEA:17737"/>
        <dbReference type="ChEBI" id="CHEBI:15378"/>
        <dbReference type="ChEBI" id="CHEBI:16630"/>
        <dbReference type="ChEBI" id="CHEBI:36208"/>
        <dbReference type="ChEBI" id="CHEBI:57783"/>
        <dbReference type="ChEBI" id="CHEBI:58349"/>
        <dbReference type="EC" id="1.1.1.25"/>
    </reaction>
</comment>
<comment type="caution">
    <text evidence="8">Lacks conserved residue(s) required for the propagation of feature annotation.</text>
</comment>
<comment type="pathway">
    <text evidence="1 8">Metabolic intermediate biosynthesis; chorismate biosynthesis; chorismate from D-erythrose 4-phosphate and phosphoenolpyruvate: step 4/7.</text>
</comment>
<keyword evidence="4 8" id="KW-0521">NADP</keyword>
<dbReference type="Gene3D" id="3.40.50.720">
    <property type="entry name" value="NAD(P)-binding Rossmann-like Domain"/>
    <property type="match status" value="1"/>
</dbReference>
<dbReference type="NCBIfam" id="TIGR00507">
    <property type="entry name" value="aroE"/>
    <property type="match status" value="1"/>
</dbReference>
<evidence type="ECO:0000313" key="11">
    <source>
        <dbReference type="EMBL" id="GAA0457312.1"/>
    </source>
</evidence>
<dbReference type="SUPFAM" id="SSF53223">
    <property type="entry name" value="Aminoacid dehydrogenase-like, N-terminal domain"/>
    <property type="match status" value="1"/>
</dbReference>
<dbReference type="PANTHER" id="PTHR21089">
    <property type="entry name" value="SHIKIMATE DEHYDROGENASE"/>
    <property type="match status" value="1"/>
</dbReference>
<evidence type="ECO:0000256" key="2">
    <source>
        <dbReference type="ARBA" id="ARBA00012962"/>
    </source>
</evidence>
<comment type="subunit">
    <text evidence="8">Homodimer.</text>
</comment>
<keyword evidence="12" id="KW-1185">Reference proteome</keyword>
<evidence type="ECO:0000256" key="6">
    <source>
        <dbReference type="ARBA" id="ARBA00023141"/>
    </source>
</evidence>
<feature type="binding site" evidence="8">
    <location>
        <position position="218"/>
    </location>
    <ligand>
        <name>NADP(+)</name>
        <dbReference type="ChEBI" id="CHEBI:58349"/>
    </ligand>
</feature>
<keyword evidence="6 8" id="KW-0057">Aromatic amino acid biosynthesis</keyword>
<evidence type="ECO:0000256" key="8">
    <source>
        <dbReference type="HAMAP-Rule" id="MF_00222"/>
    </source>
</evidence>
<protein>
    <recommendedName>
        <fullName evidence="2 8">Shikimate dehydrogenase (NADP(+))</fullName>
        <shortName evidence="8">SDH</shortName>
        <ecNumber evidence="2 8">1.1.1.25</ecNumber>
    </recommendedName>
</protein>
<comment type="function">
    <text evidence="8">Involved in the biosynthesis of the chorismate, which leads to the biosynthesis of aromatic amino acids. Catalyzes the reversible NADPH linked reduction of 3-dehydroshikimate (DHSA) to yield shikimate (SA).</text>
</comment>
<dbReference type="InterPro" id="IPR013708">
    <property type="entry name" value="Shikimate_DH-bd_N"/>
</dbReference>
<evidence type="ECO:0000313" key="12">
    <source>
        <dbReference type="Proteomes" id="UP001500740"/>
    </source>
</evidence>
<dbReference type="EC" id="1.1.1.25" evidence="2 8"/>
<dbReference type="EMBL" id="BAAACZ010000009">
    <property type="protein sequence ID" value="GAA0457312.1"/>
    <property type="molecule type" value="Genomic_DNA"/>
</dbReference>
<feature type="binding site" evidence="8">
    <location>
        <position position="86"/>
    </location>
    <ligand>
        <name>shikimate</name>
        <dbReference type="ChEBI" id="CHEBI:36208"/>
    </ligand>
</feature>
<dbReference type="InterPro" id="IPR036291">
    <property type="entry name" value="NAD(P)-bd_dom_sf"/>
</dbReference>
<dbReference type="PANTHER" id="PTHR21089:SF1">
    <property type="entry name" value="BIFUNCTIONAL 3-DEHYDROQUINATE DEHYDRATASE_SHIKIMATE DEHYDROGENASE, CHLOROPLASTIC"/>
    <property type="match status" value="1"/>
</dbReference>
<reference evidence="12" key="1">
    <citation type="journal article" date="2019" name="Int. J. Syst. Evol. Microbiol.">
        <title>The Global Catalogue of Microorganisms (GCM) 10K type strain sequencing project: providing services to taxonomists for standard genome sequencing and annotation.</title>
        <authorList>
            <consortium name="The Broad Institute Genomics Platform"/>
            <consortium name="The Broad Institute Genome Sequencing Center for Infectious Disease"/>
            <person name="Wu L."/>
            <person name="Ma J."/>
        </authorList>
    </citation>
    <scope>NUCLEOTIDE SEQUENCE [LARGE SCALE GENOMIC DNA]</scope>
    <source>
        <strain evidence="12">JCM 14193</strain>
    </source>
</reference>